<feature type="compositionally biased region" description="Acidic residues" evidence="1">
    <location>
        <begin position="484"/>
        <end position="494"/>
    </location>
</feature>
<feature type="compositionally biased region" description="Basic and acidic residues" evidence="1">
    <location>
        <begin position="507"/>
        <end position="520"/>
    </location>
</feature>
<feature type="compositionally biased region" description="Polar residues" evidence="1">
    <location>
        <begin position="589"/>
        <end position="598"/>
    </location>
</feature>
<evidence type="ECO:0000313" key="3">
    <source>
        <dbReference type="EMBL" id="BAM41792.1"/>
    </source>
</evidence>
<feature type="compositionally biased region" description="Basic and acidic residues" evidence="1">
    <location>
        <begin position="599"/>
        <end position="613"/>
    </location>
</feature>
<dbReference type="Pfam" id="PF03399">
    <property type="entry name" value="SAC3_GANP"/>
    <property type="match status" value="1"/>
</dbReference>
<dbReference type="Gene3D" id="1.25.40.990">
    <property type="match status" value="1"/>
</dbReference>
<feature type="compositionally biased region" description="Polar residues" evidence="1">
    <location>
        <begin position="903"/>
        <end position="913"/>
    </location>
</feature>
<dbReference type="KEGG" id="tot:TOT_040000174"/>
<feature type="region of interest" description="Disordered" evidence="1">
    <location>
        <begin position="880"/>
        <end position="939"/>
    </location>
</feature>
<accession>J4CDV3</accession>
<dbReference type="eggNOG" id="KOG1860">
    <property type="taxonomic scope" value="Eukaryota"/>
</dbReference>
<gene>
    <name evidence="3" type="ORF">TOT_040000174</name>
</gene>
<feature type="compositionally biased region" description="Basic and acidic residues" evidence="1">
    <location>
        <begin position="643"/>
        <end position="658"/>
    </location>
</feature>
<reference evidence="3 4" key="1">
    <citation type="journal article" date="2012" name="MBio">
        <title>Comparative genome analysis of three eukaryotic parasites with differing abilities to transform leukocytes reveals key mediators of Theileria-induced leukocyte transformation.</title>
        <authorList>
            <person name="Hayashida K."/>
            <person name="Hara Y."/>
            <person name="Abe T."/>
            <person name="Yamasaki C."/>
            <person name="Toyoda A."/>
            <person name="Kosuge T."/>
            <person name="Suzuki Y."/>
            <person name="Sato Y."/>
            <person name="Kawashima S."/>
            <person name="Katayama T."/>
            <person name="Wakaguri H."/>
            <person name="Inoue N."/>
            <person name="Homma K."/>
            <person name="Tada-Umezaki M."/>
            <person name="Yagi Y."/>
            <person name="Fujii Y."/>
            <person name="Habara T."/>
            <person name="Kanehisa M."/>
            <person name="Watanabe H."/>
            <person name="Ito K."/>
            <person name="Gojobori T."/>
            <person name="Sugawara H."/>
            <person name="Imanishi T."/>
            <person name="Weir W."/>
            <person name="Gardner M."/>
            <person name="Pain A."/>
            <person name="Shiels B."/>
            <person name="Hattori M."/>
            <person name="Nene V."/>
            <person name="Sugimoto C."/>
        </authorList>
    </citation>
    <scope>NUCLEOTIDE SEQUENCE [LARGE SCALE GENOMIC DNA]</scope>
    <source>
        <strain evidence="3 4">Shintoku</strain>
    </source>
</reference>
<organism evidence="3 4">
    <name type="scientific">Theileria orientalis strain Shintoku</name>
    <dbReference type="NCBI Taxonomy" id="869250"/>
    <lineage>
        <taxon>Eukaryota</taxon>
        <taxon>Sar</taxon>
        <taxon>Alveolata</taxon>
        <taxon>Apicomplexa</taxon>
        <taxon>Aconoidasida</taxon>
        <taxon>Piroplasmida</taxon>
        <taxon>Theileriidae</taxon>
        <taxon>Theileria</taxon>
    </lineage>
</organism>
<protein>
    <recommendedName>
        <fullName evidence="2">SAC3/GANP/THP3 conserved domain-containing protein</fullName>
    </recommendedName>
</protein>
<dbReference type="AlphaFoldDB" id="J4CDV3"/>
<dbReference type="Proteomes" id="UP000003786">
    <property type="component" value="Chromosome 4"/>
</dbReference>
<evidence type="ECO:0000256" key="1">
    <source>
        <dbReference type="SAM" id="MobiDB-lite"/>
    </source>
</evidence>
<proteinExistence type="predicted"/>
<name>J4CDV3_THEOR</name>
<feature type="domain" description="SAC3/GANP/THP3 conserved" evidence="2">
    <location>
        <begin position="72"/>
        <end position="361"/>
    </location>
</feature>
<evidence type="ECO:0000259" key="2">
    <source>
        <dbReference type="Pfam" id="PF03399"/>
    </source>
</evidence>
<sequence length="975" mass="111420">MILKETMYLHPTDPLNHLTGQKWTENPNFQTNPLLMPMGQNPLMDILLNYQDILSYLTKNNKKSKVGKIYGMCSNAEMHQRFIKGLASVFEVGCNGVLEESLAIKSNVPYVKRAIFVPGKVRPVVWCRRTVYYMLYHFVDADIIKKPYLMNVKFTYADIFHFLLDRMMSIVNDLKEQSCSKHRGYIECLEIIIRFLIYSNEILLDYEKYCPVTVFKFIRHCMKLLIISYKDVNKVIRIESQNLGEVQQADLDETSKLVKEILVYQSPYEEEFWSYRLLLMVPNLVGKTNTTLTQLSSCVPAKFRDSEMVQVSLEACLAASLLNTIKYFEIMKSDRCKPLQAALMNYVAIHLRTRYLYEMVVTKTVKDIDPSNIFQHENNMGYLDIGLINYQKFLGGYNIHLDSVSKKLVYDSMYTDKLKKDVKNIVHIKGTYGSPSISVRVKLSEYESRQIIFDPDYKFPTVIETDSPHCLFDESRSSGTEESSYADDTEDTPTDNEHNTPINADVTKADEKNVATHKTPESASSTVNNKEPENVVDAHPVLSHNTPINADVTKADEKNVATHKTPESASSTVNNKEPENVVDAHPVLSHNTPVNADNTKADEKNVATHKTPESESSTVNNKEPENVVDAHPVLSHNTPVNADHTKADEKNVATHKTPESASSTVNNKEPENVVDAHPVLSHNTPVNAAVTKADDQKMNTDEDDDIIEILEDFIRVPRYDLTYILLIPSPCRHTLLWIARTTNDTLKNKTLIILPTPLVRKILELEFPNLVYRSILAYKLKSVVARDILKRIFVPIVVNSIYDQDLQIDVSENANRFETIEDLLKPSLLSKINEGIEMGDYSQMETDFEEEYLKINNRVVDVKTVVRLFIQSYLRATGNTGARRTSRNNASANRNTVNTNSAQNNRTVNSDSARSYGDRDHQSDETESPKSRSHNWAQYQGEIIRRRQRKLVHKTMRMVFSFQLPEILLHKRWVA</sequence>
<dbReference type="GeneID" id="20716267"/>
<dbReference type="OrthoDB" id="360956at2759"/>
<dbReference type="InterPro" id="IPR005062">
    <property type="entry name" value="SAC3/GANP/THP3_conserved"/>
</dbReference>
<feature type="compositionally biased region" description="Basic and acidic residues" evidence="1">
    <location>
        <begin position="916"/>
        <end position="930"/>
    </location>
</feature>
<dbReference type="EMBL" id="AP011949">
    <property type="protein sequence ID" value="BAM41792.1"/>
    <property type="molecule type" value="Genomic_DNA"/>
</dbReference>
<feature type="region of interest" description="Disordered" evidence="1">
    <location>
        <begin position="470"/>
        <end position="534"/>
    </location>
</feature>
<feature type="region of interest" description="Disordered" evidence="1">
    <location>
        <begin position="558"/>
        <end position="577"/>
    </location>
</feature>
<feature type="compositionally biased region" description="Low complexity" evidence="1">
    <location>
        <begin position="887"/>
        <end position="902"/>
    </location>
</feature>
<keyword evidence="4" id="KW-1185">Reference proteome</keyword>
<feature type="region of interest" description="Disordered" evidence="1">
    <location>
        <begin position="588"/>
        <end position="666"/>
    </location>
</feature>
<dbReference type="RefSeq" id="XP_009692093.1">
    <property type="nucleotide sequence ID" value="XM_009693798.1"/>
</dbReference>
<dbReference type="VEuPathDB" id="PiroplasmaDB:TOT_040000174"/>
<evidence type="ECO:0000313" key="4">
    <source>
        <dbReference type="Proteomes" id="UP000003786"/>
    </source>
</evidence>